<dbReference type="Proteomes" id="UP000019116">
    <property type="component" value="Chromosome 7B"/>
</dbReference>
<dbReference type="AlphaFoldDB" id="A0A3B6SHE3"/>
<dbReference type="Pfam" id="PF08268">
    <property type="entry name" value="FBA_3"/>
    <property type="match status" value="1"/>
</dbReference>
<evidence type="ECO:0000313" key="3">
    <source>
        <dbReference type="Proteomes" id="UP000019116"/>
    </source>
</evidence>
<dbReference type="SUPFAM" id="SSF81383">
    <property type="entry name" value="F-box domain"/>
    <property type="match status" value="2"/>
</dbReference>
<dbReference type="Gramene" id="TraesSTA7B03G04189960.1">
    <property type="protein sequence ID" value="TraesSTA7B03G04189960.1.CDS1"/>
    <property type="gene ID" value="TraesSTA7B03G04189960"/>
</dbReference>
<sequence>MAMAEPCYPVLPDHVIEDILARLPAKTVLRCRCLSRAWAATLSTDDFADRHLRLANRHGSPRILIMQAALSRESLPKIHAWSPEHPACTTLMEFHGAVTRCNRGPLWPLVRRNGRNTDADNVVPLVVTMQCRGLVIVEAIGAGLHFVFNPSTGQMAALPEGRHIGFPIPDRRYASLGIGYDTISKKHKVVRVYYRGSDVDNLPASGAGCEVYVVNSGGLWRPANGGARERPPGWVKQDGKSVFAQGHVHWLARSKLNPPNKRETWAFIATFSLSDETFGTVQFPLNEHCNSVLGHYLTEMGGRLCLISWVLKKVEWSRPHLYYIWLLRRHETSTWDLHCIIDLDTSSPEVLRFMHARQFVSPLAMIDNGRRVVLVHVQPRHLQFDSAADFELCAYNPETGDMENLLDQSGLLSNQGMVIGQPTFYEESIAYPGQPHEDIIFAMSLVLRQMSKRTLTRLRFVCRSWRAMIESSDFLEKRRRVLMRSMCRF</sequence>
<dbReference type="SMART" id="SM00256">
    <property type="entry name" value="FBOX"/>
    <property type="match status" value="2"/>
</dbReference>
<dbReference type="Gramene" id="TraesCS7B03G0840300.1">
    <property type="protein sequence ID" value="TraesCS7B03G0840300.1.CDS1"/>
    <property type="gene ID" value="TraesCS7B03G0840300"/>
</dbReference>
<dbReference type="GeneID" id="123160277"/>
<dbReference type="Gramene" id="TraesLDM7B03G04197270.1">
    <property type="protein sequence ID" value="TraesLDM7B03G04197270.1.CDS1"/>
    <property type="gene ID" value="TraesLDM7B03G04197270"/>
</dbReference>
<name>A0A3B6SHE3_WHEAT</name>
<dbReference type="EnsemblPlants" id="TraesCS7B02G313100.1">
    <property type="protein sequence ID" value="TraesCS7B02G313100.1.cds1"/>
    <property type="gene ID" value="TraesCS7B02G313100"/>
</dbReference>
<dbReference type="Gene3D" id="1.20.1280.50">
    <property type="match status" value="1"/>
</dbReference>
<evidence type="ECO:0000259" key="1">
    <source>
        <dbReference type="SMART" id="SM00256"/>
    </source>
</evidence>
<dbReference type="Gramene" id="TraesCS7B02G313100.1">
    <property type="protein sequence ID" value="TraesCS7B02G313100.1.cds1"/>
    <property type="gene ID" value="TraesCS7B02G313100"/>
</dbReference>
<dbReference type="Gramene" id="TraesCAD_scaffold_081576_01G000500.1">
    <property type="protein sequence ID" value="TraesCAD_scaffold_081576_01G000500.1"/>
    <property type="gene ID" value="TraesCAD_scaffold_081576_01G000500"/>
</dbReference>
<dbReference type="RefSeq" id="XP_044434011.1">
    <property type="nucleotide sequence ID" value="XM_044578076.1"/>
</dbReference>
<dbReference type="InterPro" id="IPR017451">
    <property type="entry name" value="F-box-assoc_interact_dom"/>
</dbReference>
<feature type="domain" description="F-box" evidence="1">
    <location>
        <begin position="11"/>
        <end position="51"/>
    </location>
</feature>
<dbReference type="Gramene" id="TraesJAG7B03G04176360.1">
    <property type="protein sequence ID" value="TraesJAG7B03G04176360.1.CDS1"/>
    <property type="gene ID" value="TraesJAG7B03G04176360"/>
</dbReference>
<dbReference type="CDD" id="cd22157">
    <property type="entry name" value="F-box_AtFBW1-like"/>
    <property type="match status" value="1"/>
</dbReference>
<dbReference type="InterPro" id="IPR050796">
    <property type="entry name" value="SCF_F-box_component"/>
</dbReference>
<reference evidence="2" key="2">
    <citation type="submission" date="2018-10" db="UniProtKB">
        <authorList>
            <consortium name="EnsemblPlants"/>
        </authorList>
    </citation>
    <scope>IDENTIFICATION</scope>
</reference>
<dbReference type="STRING" id="4565.A0A3B6SHE3"/>
<protein>
    <recommendedName>
        <fullName evidence="1">F-box domain-containing protein</fullName>
    </recommendedName>
</protein>
<dbReference type="InterPro" id="IPR001810">
    <property type="entry name" value="F-box_dom"/>
</dbReference>
<accession>A0A3B6SHE3</accession>
<keyword evidence="3" id="KW-1185">Reference proteome</keyword>
<dbReference type="InterPro" id="IPR036047">
    <property type="entry name" value="F-box-like_dom_sf"/>
</dbReference>
<dbReference type="Pfam" id="PF00646">
    <property type="entry name" value="F-box"/>
    <property type="match status" value="2"/>
</dbReference>
<evidence type="ECO:0000313" key="2">
    <source>
        <dbReference type="EnsemblPlants" id="TraesCS7B02G313100.1.cds1"/>
    </source>
</evidence>
<proteinExistence type="predicted"/>
<dbReference type="Gramene" id="TraesRN7B0100848400.1">
    <property type="protein sequence ID" value="TraesRN7B0100848400.1"/>
    <property type="gene ID" value="TraesRN7B0100848400"/>
</dbReference>
<feature type="domain" description="F-box" evidence="1">
    <location>
        <begin position="443"/>
        <end position="478"/>
    </location>
</feature>
<dbReference type="Gramene" id="TraesROB_scaffold_052452_01G000500.1">
    <property type="protein sequence ID" value="TraesROB_scaffold_052452_01G000500.1"/>
    <property type="gene ID" value="TraesROB_scaffold_052452_01G000500"/>
</dbReference>
<dbReference type="PANTHER" id="PTHR31672:SF13">
    <property type="entry name" value="F-BOX PROTEIN CPR30-LIKE"/>
    <property type="match status" value="1"/>
</dbReference>
<dbReference type="OrthoDB" id="694461at2759"/>
<reference evidence="2" key="1">
    <citation type="submission" date="2018-08" db="EMBL/GenBank/DDBJ databases">
        <authorList>
            <person name="Rossello M."/>
        </authorList>
    </citation>
    <scope>NUCLEOTIDE SEQUENCE [LARGE SCALE GENOMIC DNA]</scope>
    <source>
        <strain evidence="2">cv. Chinese Spring</strain>
    </source>
</reference>
<dbReference type="OMA" id="NPWAKSE"/>
<dbReference type="PANTHER" id="PTHR31672">
    <property type="entry name" value="BNACNNG10540D PROTEIN"/>
    <property type="match status" value="1"/>
</dbReference>
<dbReference type="InterPro" id="IPR013187">
    <property type="entry name" value="F-box-assoc_dom_typ3"/>
</dbReference>
<organism evidence="2">
    <name type="scientific">Triticum aestivum</name>
    <name type="common">Wheat</name>
    <dbReference type="NCBI Taxonomy" id="4565"/>
    <lineage>
        <taxon>Eukaryota</taxon>
        <taxon>Viridiplantae</taxon>
        <taxon>Streptophyta</taxon>
        <taxon>Embryophyta</taxon>
        <taxon>Tracheophyta</taxon>
        <taxon>Spermatophyta</taxon>
        <taxon>Magnoliopsida</taxon>
        <taxon>Liliopsida</taxon>
        <taxon>Poales</taxon>
        <taxon>Poaceae</taxon>
        <taxon>BOP clade</taxon>
        <taxon>Pooideae</taxon>
        <taxon>Triticodae</taxon>
        <taxon>Triticeae</taxon>
        <taxon>Triticinae</taxon>
        <taxon>Triticum</taxon>
    </lineage>
</organism>
<dbReference type="Gramene" id="TraesNOR7B03G04240050.1">
    <property type="protein sequence ID" value="TraesNOR7B03G04240050.1.CDS1"/>
    <property type="gene ID" value="TraesNOR7B03G04240050"/>
</dbReference>
<dbReference type="NCBIfam" id="TIGR01640">
    <property type="entry name" value="F_box_assoc_1"/>
    <property type="match status" value="1"/>
</dbReference>
<gene>
    <name evidence="2" type="primary">LOC123160277</name>
</gene>